<name>A0A2M8VR27_9BURK</name>
<accession>A0A2M8VR27</accession>
<comment type="caution">
    <text evidence="1">The sequence shown here is derived from an EMBL/GenBank/DDBJ whole genome shotgun (WGS) entry which is preliminary data.</text>
</comment>
<evidence type="ECO:0000313" key="1">
    <source>
        <dbReference type="EMBL" id="PJI79897.1"/>
    </source>
</evidence>
<dbReference type="InterPro" id="IPR007711">
    <property type="entry name" value="HigB-1"/>
</dbReference>
<keyword evidence="2" id="KW-1185">Reference proteome</keyword>
<dbReference type="Gene3D" id="3.30.2310.20">
    <property type="entry name" value="RelE-like"/>
    <property type="match status" value="1"/>
</dbReference>
<proteinExistence type="predicted"/>
<dbReference type="SUPFAM" id="SSF143011">
    <property type="entry name" value="RelE-like"/>
    <property type="match status" value="1"/>
</dbReference>
<dbReference type="Proteomes" id="UP000229366">
    <property type="component" value="Unassembled WGS sequence"/>
</dbReference>
<sequence length="92" mass="10572">MITSFAHKGLESFFIKGSYKAIPAQFGTRIERILDRLDSAIMHEDMDLPGFKFHELKGKRRGVYSVTVSGNWRITFQFDGDSAVEVDLEDYH</sequence>
<dbReference type="EMBL" id="PGTX01000002">
    <property type="protein sequence ID" value="PJI79897.1"/>
    <property type="molecule type" value="Genomic_DNA"/>
</dbReference>
<dbReference type="PANTHER" id="PTHR40266">
    <property type="entry name" value="TOXIN HIGB-1"/>
    <property type="match status" value="1"/>
</dbReference>
<evidence type="ECO:0000313" key="2">
    <source>
        <dbReference type="Proteomes" id="UP000229366"/>
    </source>
</evidence>
<dbReference type="InterPro" id="IPR035093">
    <property type="entry name" value="RelE/ParE_toxin_dom_sf"/>
</dbReference>
<protein>
    <submittedName>
        <fullName evidence="1">Proteic killer suppression protein</fullName>
    </submittedName>
</protein>
<dbReference type="RefSeq" id="WP_100379552.1">
    <property type="nucleotide sequence ID" value="NZ_CBCSBW010000002.1"/>
</dbReference>
<reference evidence="1 2" key="1">
    <citation type="submission" date="2017-11" db="EMBL/GenBank/DDBJ databases">
        <title>Genomic Encyclopedia of Type Strains, Phase III (KMG-III): the genomes of soil and plant-associated and newly described type strains.</title>
        <authorList>
            <person name="Whitman W."/>
        </authorList>
    </citation>
    <scope>NUCLEOTIDE SEQUENCE [LARGE SCALE GENOMIC DNA]</scope>
    <source>
        <strain evidence="1 2">UB-Domo-W1</strain>
    </source>
</reference>
<organism evidence="1 2">
    <name type="scientific">Polynucleobacter brandtiae</name>
    <dbReference type="NCBI Taxonomy" id="1938816"/>
    <lineage>
        <taxon>Bacteria</taxon>
        <taxon>Pseudomonadati</taxon>
        <taxon>Pseudomonadota</taxon>
        <taxon>Betaproteobacteria</taxon>
        <taxon>Burkholderiales</taxon>
        <taxon>Burkholderiaceae</taxon>
        <taxon>Polynucleobacter</taxon>
    </lineage>
</organism>
<dbReference type="OrthoDB" id="9801102at2"/>
<dbReference type="Pfam" id="PF05015">
    <property type="entry name" value="HigB-like_toxin"/>
    <property type="match status" value="1"/>
</dbReference>
<gene>
    <name evidence="1" type="ORF">B0G85_0875</name>
</gene>
<dbReference type="PANTHER" id="PTHR40266:SF2">
    <property type="entry name" value="TOXIN HIGB-1"/>
    <property type="match status" value="1"/>
</dbReference>
<dbReference type="AlphaFoldDB" id="A0A2M8VR27"/>